<evidence type="ECO:0000313" key="2">
    <source>
        <dbReference type="EMBL" id="RFM28010.1"/>
    </source>
</evidence>
<protein>
    <recommendedName>
        <fullName evidence="4">Outer membrane protein beta-barrel domain-containing protein</fullName>
    </recommendedName>
</protein>
<dbReference type="Proteomes" id="UP000261284">
    <property type="component" value="Unassembled WGS sequence"/>
</dbReference>
<sequence>MPEDQDDIHDYGPPPSFLEDTGWAQMRSLLDTHMPVATESPVVPLPVRSRLRLLLWPALVAATLFLGLPMHTRDALQQSSIPEDIAVHAATKPGDAQNNNTTTLIDTTVHNNQPLSIAGQTSTIEPATRRFVAGEVGGNAKIGRKPVHGNSFSAAAGANNEAPPVANATRQANSADTMAASPLATSAAKITSPDSLTAKTATPTDKSKDSTVKSAAKKQITRQPLLGVALELNKTIARHSHPNSLLYQAPVFPSLKATIHINNRWGISTGVALFAPGNFKHPVTQQVPVVNLVSNLALVTTKETVDQVYYWKIPILAEYNINRNISVFGGIELAFLQKVLVNKQENFNSASDTVTTLRVNNYLLSGGTVDRAALGQSYDVRKFDPRATVGVQYHFNRFYAGVQYSQALQNSVVYKNYSYQPSKNKMINFTVGFNLLKSKKAAK</sequence>
<dbReference type="RefSeq" id="WP_116847256.1">
    <property type="nucleotide sequence ID" value="NZ_QTJU01000003.1"/>
</dbReference>
<dbReference type="EMBL" id="QTJU01000003">
    <property type="protein sequence ID" value="RFM28010.1"/>
    <property type="molecule type" value="Genomic_DNA"/>
</dbReference>
<accession>A0A3E1NJ97</accession>
<keyword evidence="3" id="KW-1185">Reference proteome</keyword>
<feature type="region of interest" description="Disordered" evidence="1">
    <location>
        <begin position="194"/>
        <end position="216"/>
    </location>
</feature>
<dbReference type="AlphaFoldDB" id="A0A3E1NJ97"/>
<evidence type="ECO:0000313" key="3">
    <source>
        <dbReference type="Proteomes" id="UP000261284"/>
    </source>
</evidence>
<feature type="region of interest" description="Disordered" evidence="1">
    <location>
        <begin position="155"/>
        <end position="174"/>
    </location>
</feature>
<evidence type="ECO:0000256" key="1">
    <source>
        <dbReference type="SAM" id="MobiDB-lite"/>
    </source>
</evidence>
<reference evidence="2 3" key="1">
    <citation type="submission" date="2018-08" db="EMBL/GenBank/DDBJ databases">
        <title>Chitinophagaceae sp. K23C18032701, a novel bacterium isolated from forest soil.</title>
        <authorList>
            <person name="Wang C."/>
        </authorList>
    </citation>
    <scope>NUCLEOTIDE SEQUENCE [LARGE SCALE GENOMIC DNA]</scope>
    <source>
        <strain evidence="2 3">K23C18032701</strain>
    </source>
</reference>
<evidence type="ECO:0008006" key="4">
    <source>
        <dbReference type="Google" id="ProtNLM"/>
    </source>
</evidence>
<feature type="compositionally biased region" description="Low complexity" evidence="1">
    <location>
        <begin position="155"/>
        <end position="168"/>
    </location>
</feature>
<comment type="caution">
    <text evidence="2">The sequence shown here is derived from an EMBL/GenBank/DDBJ whole genome shotgun (WGS) entry which is preliminary data.</text>
</comment>
<proteinExistence type="predicted"/>
<gene>
    <name evidence="2" type="ORF">DXN05_10740</name>
</gene>
<organism evidence="2 3">
    <name type="scientific">Deminuibacter soli</name>
    <dbReference type="NCBI Taxonomy" id="2291815"/>
    <lineage>
        <taxon>Bacteria</taxon>
        <taxon>Pseudomonadati</taxon>
        <taxon>Bacteroidota</taxon>
        <taxon>Chitinophagia</taxon>
        <taxon>Chitinophagales</taxon>
        <taxon>Chitinophagaceae</taxon>
        <taxon>Deminuibacter</taxon>
    </lineage>
</organism>
<dbReference type="OrthoDB" id="651501at2"/>
<name>A0A3E1NJ97_9BACT</name>
<feature type="compositionally biased region" description="Polar residues" evidence="1">
    <location>
        <begin position="194"/>
        <end position="204"/>
    </location>
</feature>